<dbReference type="Proteomes" id="UP001219518">
    <property type="component" value="Unassembled WGS sequence"/>
</dbReference>
<reference evidence="2" key="2">
    <citation type="journal article" date="2023" name="BMC Genomics">
        <title>Pest status, molecular evolution, and epigenetic factors derived from the genome assembly of Frankliniella fusca, a thysanopteran phytovirus vector.</title>
        <authorList>
            <person name="Catto M.A."/>
            <person name="Labadie P.E."/>
            <person name="Jacobson A.L."/>
            <person name="Kennedy G.G."/>
            <person name="Srinivasan R."/>
            <person name="Hunt B.G."/>
        </authorList>
    </citation>
    <scope>NUCLEOTIDE SEQUENCE</scope>
    <source>
        <strain evidence="2">PL_HMW_Pooled</strain>
    </source>
</reference>
<feature type="region of interest" description="Disordered" evidence="1">
    <location>
        <begin position="103"/>
        <end position="125"/>
    </location>
</feature>
<dbReference type="PANTHER" id="PTHR33173:SF2">
    <property type="entry name" value="MYND-TYPE DOMAIN-CONTAINING PROTEIN"/>
    <property type="match status" value="1"/>
</dbReference>
<feature type="compositionally biased region" description="Basic and acidic residues" evidence="1">
    <location>
        <begin position="115"/>
        <end position="124"/>
    </location>
</feature>
<name>A0AAE1GY50_9NEOP</name>
<feature type="compositionally biased region" description="Polar residues" evidence="1">
    <location>
        <begin position="1"/>
        <end position="15"/>
    </location>
</feature>
<protein>
    <submittedName>
        <fullName evidence="2">Halomucin</fullName>
    </submittedName>
</protein>
<dbReference type="PANTHER" id="PTHR33173">
    <property type="match status" value="1"/>
</dbReference>
<dbReference type="EMBL" id="JAHWGI010000268">
    <property type="protein sequence ID" value="KAK3911456.1"/>
    <property type="molecule type" value="Genomic_DNA"/>
</dbReference>
<feature type="compositionally biased region" description="Polar residues" evidence="1">
    <location>
        <begin position="395"/>
        <end position="404"/>
    </location>
</feature>
<organism evidence="2 3">
    <name type="scientific">Frankliniella fusca</name>
    <dbReference type="NCBI Taxonomy" id="407009"/>
    <lineage>
        <taxon>Eukaryota</taxon>
        <taxon>Metazoa</taxon>
        <taxon>Ecdysozoa</taxon>
        <taxon>Arthropoda</taxon>
        <taxon>Hexapoda</taxon>
        <taxon>Insecta</taxon>
        <taxon>Pterygota</taxon>
        <taxon>Neoptera</taxon>
        <taxon>Paraneoptera</taxon>
        <taxon>Thysanoptera</taxon>
        <taxon>Terebrantia</taxon>
        <taxon>Thripoidea</taxon>
        <taxon>Thripidae</taxon>
        <taxon>Frankliniella</taxon>
    </lineage>
</organism>
<feature type="region of interest" description="Disordered" evidence="1">
    <location>
        <begin position="1"/>
        <end position="31"/>
    </location>
</feature>
<sequence length="1236" mass="140394">MSQGNGQPASTSQSASEDRDENAGEQNSAGETEEIALKELFYQQYPMWKEWLKWLKAMNLYSVKEHIILNFEVRGSASMDYLPTHLIIINWYSLLFPEDNEQSARTSQASEDRDENPGGRKSVEETEEIAVKELVQFYQKYPMWKELLKAMNCYSVKEHIIRLLELTGFGSYQALKQLDEKDIDFIEKFVRSGDILNRIDQKDISKYLGDCKDKEKFTFLVGSAVGGPKAKRARSEEVFVNSLDLAKEVLDIRKILKDHCKSKKDFYPPAISNTVPTLKIVVKTIDTTNKSYLNAIITCGNCSKGESVQRLPNETWNVSNMYRHWRESHVKKGNFAPGSLDSFVTVNKSADLNATSSSSNADMNIDLTQENTKSDDEDDPSETRSSSIEKHSGSNDDSSIQPSGNVGDENESTGVCLISPSIKPVSRFADVKYSRLERRRRALGKHDSGQTKITAYYELLNDIEITLRSNEDIIKSLSARYEELSVCVSEFKSKKSNLTYLLDLLLDTALKNCEREKRGRRYEDEIKYFAVYLFIAAGRFTYEWLYDNLQPALPSLSEVERISSSTSTPVTEGKFRFEELCEFIKNKNLPKKVFVSEDGTRIIQKFVFDLTSDQIIGPVLPLSQNGVPIINSFPASSAAMIAKHFEQGVPSSTAYAIMAQPVQDGAPSFCLNIFGTDNKFETEHVFKRWHFIHSEVAKRNIEVVGFAGDGDPKILGAMQSHLFSEGPKTTQPFQDFYFACEDQKFFVLQDFIHTVNKFRHRLSPSIYLPIGKFTASPSHLRILITERSKNEHLLNPTDLEKDKMNFNSSVKICSDKVRELLSEHVPGSEGTVAYLEVMNNVMQAGLNQNISPLERLYNIWYAVYFLRYWRNWLQSSTKFTLLENFVSRNLYVCVEILAHSILSLIVKAREEESPDYLLFHLFTSQPCEAFFRAARSMTTTESTVINFSIKDFLHKVKRIDVLSVVASKLEGKIGFPRERRKRLLSVLSEEKLKNSYLPTNEEIKVAVMHAKDDATSVLLKLGVCRAPDFTSARMKSCLLSVRTFDQDETLDNVQVSYEANVDEDDIPLHFLQLFPTPDSDCVLDPFVPDKNNGFKLVPKSLLCYLLSTLPGGAQHPLSIREADVIEVGNWCIFKVNLKYIFIQILCFRYIKGQNLTYTLLSAPVKPPAGTIPRGIKCSGDIYFYENGFLRHCSTSTQHVFHNIDRYIATIPPPTPDLAGNLKLSPLVSEYLDNLDK</sequence>
<evidence type="ECO:0000256" key="1">
    <source>
        <dbReference type="SAM" id="MobiDB-lite"/>
    </source>
</evidence>
<comment type="caution">
    <text evidence="2">The sequence shown here is derived from an EMBL/GenBank/DDBJ whole genome shotgun (WGS) entry which is preliminary data.</text>
</comment>
<proteinExistence type="predicted"/>
<feature type="region of interest" description="Disordered" evidence="1">
    <location>
        <begin position="369"/>
        <end position="412"/>
    </location>
</feature>
<evidence type="ECO:0000313" key="2">
    <source>
        <dbReference type="EMBL" id="KAK3911456.1"/>
    </source>
</evidence>
<dbReference type="AlphaFoldDB" id="A0AAE1GY50"/>
<evidence type="ECO:0000313" key="3">
    <source>
        <dbReference type="Proteomes" id="UP001219518"/>
    </source>
</evidence>
<reference evidence="2" key="1">
    <citation type="submission" date="2021-07" db="EMBL/GenBank/DDBJ databases">
        <authorList>
            <person name="Catto M.A."/>
            <person name="Jacobson A."/>
            <person name="Kennedy G."/>
            <person name="Labadie P."/>
            <person name="Hunt B.G."/>
            <person name="Srinivasan R."/>
        </authorList>
    </citation>
    <scope>NUCLEOTIDE SEQUENCE</scope>
    <source>
        <strain evidence="2">PL_HMW_Pooled</strain>
        <tissue evidence="2">Head</tissue>
    </source>
</reference>
<accession>A0AAE1GY50</accession>
<gene>
    <name evidence="2" type="ORF">KUF71_021184</name>
</gene>
<keyword evidence="3" id="KW-1185">Reference proteome</keyword>